<reference evidence="3" key="3">
    <citation type="submission" date="2020-02" db="EMBL/GenBank/DDBJ databases">
        <authorList>
            <person name="Sarangi A.N."/>
            <person name="Ghosh S."/>
            <person name="Mukherjee M."/>
            <person name="Tripathy S."/>
        </authorList>
    </citation>
    <scope>NUCLEOTIDE SEQUENCE</scope>
    <source>
        <strain evidence="3">BDU141951</strain>
    </source>
</reference>
<dbReference type="GO" id="GO:0016491">
    <property type="term" value="F:oxidoreductase activity"/>
    <property type="evidence" value="ECO:0007669"/>
    <property type="project" value="UniProtKB-KW"/>
</dbReference>
<proteinExistence type="predicted"/>
<sequence>MGRKIIIVGAGPAGIALAYLLATRGIAVTLIEQEVQFDRVFRGEGLMPAGVQALIDMGLGDCLSQIPHRPLDAWDFVIDGQRRMRVVEPWPPNGSPPTHIIHQSALLAAIAERTQPLGNFQFYPGWQVQTLLRQANRIIGVTASHNGQTREFSGDLVIAADGRYSRLRQLAGLPLQPAETQFDVLWFKLPAPAEMLCETVFTVCLQRQRQFAFYPSWDERLQIGWIVEKGAGKRQRDRDWIAEFVPALPPKLAAHFDQHRSELVGPIFLDVIVGCAPLWSAPGLLLMGDAAHPMAPNRAQGINMAFRDAIAIANHLVPWCQQGGHTDTLTECLTAIQTERQPEITTVQQLQLEEWEKIALITASPLTYQPFKGLATALGRLGITQAAWLYQQRYLRYGSTPVLLKV</sequence>
<dbReference type="SUPFAM" id="SSF51905">
    <property type="entry name" value="FAD/NAD(P)-binding domain"/>
    <property type="match status" value="1"/>
</dbReference>
<evidence type="ECO:0000259" key="2">
    <source>
        <dbReference type="Pfam" id="PF01494"/>
    </source>
</evidence>
<dbReference type="PANTHER" id="PTHR43476">
    <property type="entry name" value="3-(3-HYDROXY-PHENYL)PROPIONATE/3-HYDROXYCINNAMIC ACID HYDROXYLASE"/>
    <property type="match status" value="1"/>
</dbReference>
<accession>A0A0C1UQV4</accession>
<evidence type="ECO:0000256" key="1">
    <source>
        <dbReference type="ARBA" id="ARBA00023002"/>
    </source>
</evidence>
<organism evidence="3">
    <name type="scientific">Lyngbya confervoides BDU141951</name>
    <dbReference type="NCBI Taxonomy" id="1574623"/>
    <lineage>
        <taxon>Bacteria</taxon>
        <taxon>Bacillati</taxon>
        <taxon>Cyanobacteriota</taxon>
        <taxon>Cyanophyceae</taxon>
        <taxon>Oscillatoriophycideae</taxon>
        <taxon>Oscillatoriales</taxon>
        <taxon>Microcoleaceae</taxon>
        <taxon>Lyngbya</taxon>
    </lineage>
</organism>
<evidence type="ECO:0000313" key="3">
    <source>
        <dbReference type="EMBL" id="NEV68244.1"/>
    </source>
</evidence>
<comment type="caution">
    <text evidence="3">The sequence shown here is derived from an EMBL/GenBank/DDBJ whole genome shotgun (WGS) entry which is preliminary data.</text>
</comment>
<dbReference type="AlphaFoldDB" id="A0A0C1UQV4"/>
<reference evidence="3" key="2">
    <citation type="journal article" date="2015" name="Genome Announc.">
        <title>Draft Genome Sequence of Filamentous Marine Cyanobacterium Lyngbya confervoides Strain BDU141951.</title>
        <authorList>
            <person name="Chandrababunaidu M.M."/>
            <person name="Sen D."/>
            <person name="Tripathy S."/>
        </authorList>
    </citation>
    <scope>NUCLEOTIDE SEQUENCE</scope>
    <source>
        <strain evidence="3">BDU141951</strain>
    </source>
</reference>
<dbReference type="PRINTS" id="PR00420">
    <property type="entry name" value="RNGMNOXGNASE"/>
</dbReference>
<dbReference type="Gene3D" id="3.50.50.60">
    <property type="entry name" value="FAD/NAD(P)-binding domain"/>
    <property type="match status" value="1"/>
</dbReference>
<dbReference type="InterPro" id="IPR050631">
    <property type="entry name" value="PheA/TfdB_FAD_monoxygenase"/>
</dbReference>
<dbReference type="PANTHER" id="PTHR43476:SF5">
    <property type="entry name" value="FAD-DEPENDENT MONOOXYGENASE"/>
    <property type="match status" value="1"/>
</dbReference>
<reference evidence="3" key="1">
    <citation type="submission" date="2014-11" db="EMBL/GenBank/DDBJ databases">
        <authorList>
            <person name="Malar M.C."/>
            <person name="Sen D."/>
            <person name="Tripathy S."/>
        </authorList>
    </citation>
    <scope>NUCLEOTIDE SEQUENCE</scope>
    <source>
        <strain evidence="3">BDU141951</strain>
    </source>
</reference>
<protein>
    <submittedName>
        <fullName evidence="3">FAD-binding protein</fullName>
    </submittedName>
</protein>
<dbReference type="GO" id="GO:0071949">
    <property type="term" value="F:FAD binding"/>
    <property type="evidence" value="ECO:0007669"/>
    <property type="project" value="InterPro"/>
</dbReference>
<dbReference type="EMBL" id="JTHE02000003">
    <property type="protein sequence ID" value="NEV68244.1"/>
    <property type="molecule type" value="Genomic_DNA"/>
</dbReference>
<dbReference type="Pfam" id="PF01494">
    <property type="entry name" value="FAD_binding_3"/>
    <property type="match status" value="1"/>
</dbReference>
<keyword evidence="1" id="KW-0560">Oxidoreductase</keyword>
<feature type="domain" description="FAD-binding" evidence="2">
    <location>
        <begin position="5"/>
        <end position="321"/>
    </location>
</feature>
<dbReference type="InterPro" id="IPR002938">
    <property type="entry name" value="FAD-bd"/>
</dbReference>
<name>A0A0C1UQV4_9CYAN</name>
<dbReference type="InterPro" id="IPR036188">
    <property type="entry name" value="FAD/NAD-bd_sf"/>
</dbReference>
<gene>
    <name evidence="3" type="ORF">QQ91_014110</name>
</gene>